<dbReference type="GO" id="GO:0003677">
    <property type="term" value="F:DNA binding"/>
    <property type="evidence" value="ECO:0007669"/>
    <property type="project" value="UniProtKB-KW"/>
</dbReference>
<sequence length="254" mass="28668">MNKTDKVKEDFAKRLHQAMDIKGYPMRGRARILSKEFEVSDKGASKWLNGEAIPETSKIPLIAKFLNVNSEWLLSGAKLLSESSNGTLTEIEVEVYEDGDPVPEGYVAIDYYPEVKASAGLGCINIEGHSPYKMYLPIIEVSEFGANPDTSKIFKVDGESMIPDLFPNQRISIDTSAKKIYDGEIYAFLKGDELKIKLLFSWPDQGPGGFKAVSRNPDKVRYPDEYYSPARIEAENVQILGQYWWKAEGRKVRR</sequence>
<evidence type="ECO:0000259" key="4">
    <source>
        <dbReference type="PROSITE" id="PS50943"/>
    </source>
</evidence>
<dbReference type="PROSITE" id="PS50943">
    <property type="entry name" value="HTH_CROC1"/>
    <property type="match status" value="1"/>
</dbReference>
<dbReference type="SUPFAM" id="SSF51306">
    <property type="entry name" value="LexA/Signal peptidase"/>
    <property type="match status" value="1"/>
</dbReference>
<feature type="domain" description="HTH cro/C1-type" evidence="4">
    <location>
        <begin position="45"/>
        <end position="73"/>
    </location>
</feature>
<organism evidence="5 6">
    <name type="scientific">Acinetobacter dispersus</name>
    <dbReference type="NCBI Taxonomy" id="70348"/>
    <lineage>
        <taxon>Bacteria</taxon>
        <taxon>Pseudomonadati</taxon>
        <taxon>Pseudomonadota</taxon>
        <taxon>Gammaproteobacteria</taxon>
        <taxon>Moraxellales</taxon>
        <taxon>Moraxellaceae</taxon>
        <taxon>Acinetobacter</taxon>
    </lineage>
</organism>
<dbReference type="PANTHER" id="PTHR40661:SF1">
    <property type="entry name" value="HTH CRO_C1-TYPE DOMAIN-CONTAINING PROTEIN"/>
    <property type="match status" value="1"/>
</dbReference>
<comment type="caution">
    <text evidence="5">The sequence shown here is derived from an EMBL/GenBank/DDBJ whole genome shotgun (WGS) entry which is preliminary data.</text>
</comment>
<dbReference type="AlphaFoldDB" id="N9MHL7"/>
<evidence type="ECO:0000256" key="3">
    <source>
        <dbReference type="ARBA" id="ARBA00023163"/>
    </source>
</evidence>
<dbReference type="InterPro" id="IPR036286">
    <property type="entry name" value="LexA/Signal_pep-like_sf"/>
</dbReference>
<evidence type="ECO:0000313" key="6">
    <source>
        <dbReference type="Proteomes" id="UP000013261"/>
    </source>
</evidence>
<accession>N9MHL7</accession>
<keyword evidence="2" id="KW-0238">DNA-binding</keyword>
<evidence type="ECO:0000256" key="2">
    <source>
        <dbReference type="ARBA" id="ARBA00023125"/>
    </source>
</evidence>
<dbReference type="InterPro" id="IPR015927">
    <property type="entry name" value="Peptidase_S24_S26A/B/C"/>
</dbReference>
<gene>
    <name evidence="5" type="ORF">F904_02728</name>
</gene>
<dbReference type="HOGENOM" id="CLU_066192_1_4_6"/>
<dbReference type="Gene3D" id="1.10.260.40">
    <property type="entry name" value="lambda repressor-like DNA-binding domains"/>
    <property type="match status" value="1"/>
</dbReference>
<dbReference type="InterPro" id="IPR010982">
    <property type="entry name" value="Lambda_DNA-bd_dom_sf"/>
</dbReference>
<dbReference type="PANTHER" id="PTHR40661">
    <property type="match status" value="1"/>
</dbReference>
<dbReference type="PATRIC" id="fig|1217703.3.peg.2649"/>
<dbReference type="CDD" id="cd06529">
    <property type="entry name" value="S24_LexA-like"/>
    <property type="match status" value="1"/>
</dbReference>
<dbReference type="Pfam" id="PF00717">
    <property type="entry name" value="Peptidase_S24"/>
    <property type="match status" value="1"/>
</dbReference>
<name>N9MHL7_9GAMM</name>
<keyword evidence="3" id="KW-0804">Transcription</keyword>
<dbReference type="Gene3D" id="2.10.109.10">
    <property type="entry name" value="Umud Fragment, subunit A"/>
    <property type="match status" value="1"/>
</dbReference>
<evidence type="ECO:0000256" key="1">
    <source>
        <dbReference type="ARBA" id="ARBA00023015"/>
    </source>
</evidence>
<protein>
    <recommendedName>
        <fullName evidence="4">HTH cro/C1-type domain-containing protein</fullName>
    </recommendedName>
</protein>
<proteinExistence type="predicted"/>
<dbReference type="RefSeq" id="WP_005190181.1">
    <property type="nucleotide sequence ID" value="NZ_KB850050.1"/>
</dbReference>
<reference evidence="5 6" key="1">
    <citation type="submission" date="2013-02" db="EMBL/GenBank/DDBJ databases">
        <title>The Genome Sequence of Acinetobacter sp. ANC 4105.</title>
        <authorList>
            <consortium name="The Broad Institute Genome Sequencing Platform"/>
            <consortium name="The Broad Institute Genome Sequencing Center for Infectious Disease"/>
            <person name="Cerqueira G."/>
            <person name="Feldgarden M."/>
            <person name="Courvalin P."/>
            <person name="Perichon B."/>
            <person name="Grillot-Courvalin C."/>
            <person name="Clermont D."/>
            <person name="Rocha E."/>
            <person name="Yoon E.-J."/>
            <person name="Nemec A."/>
            <person name="Walker B."/>
            <person name="Young S.K."/>
            <person name="Zeng Q."/>
            <person name="Gargeya S."/>
            <person name="Fitzgerald M."/>
            <person name="Haas B."/>
            <person name="Abouelleil A."/>
            <person name="Alvarado L."/>
            <person name="Arachchi H.M."/>
            <person name="Berlin A.M."/>
            <person name="Chapman S.B."/>
            <person name="Dewar J."/>
            <person name="Goldberg J."/>
            <person name="Griggs A."/>
            <person name="Gujja S."/>
            <person name="Hansen M."/>
            <person name="Howarth C."/>
            <person name="Imamovic A."/>
            <person name="Larimer J."/>
            <person name="McCowan C."/>
            <person name="Murphy C."/>
            <person name="Neiman D."/>
            <person name="Pearson M."/>
            <person name="Priest M."/>
            <person name="Roberts A."/>
            <person name="Saif S."/>
            <person name="Shea T."/>
            <person name="Sisk P."/>
            <person name="Sykes S."/>
            <person name="Wortman J."/>
            <person name="Nusbaum C."/>
            <person name="Birren B."/>
        </authorList>
    </citation>
    <scope>NUCLEOTIDE SEQUENCE [LARGE SCALE GENOMIC DNA]</scope>
    <source>
        <strain evidence="5 6">ANC 4105</strain>
    </source>
</reference>
<dbReference type="OrthoDB" id="8613261at2"/>
<dbReference type="InterPro" id="IPR039418">
    <property type="entry name" value="LexA-like"/>
</dbReference>
<dbReference type="EMBL" id="APRL01000013">
    <property type="protein sequence ID" value="ENW92785.1"/>
    <property type="molecule type" value="Genomic_DNA"/>
</dbReference>
<dbReference type="eggNOG" id="COG2932">
    <property type="taxonomic scope" value="Bacteria"/>
</dbReference>
<dbReference type="InterPro" id="IPR001387">
    <property type="entry name" value="Cro/C1-type_HTH"/>
</dbReference>
<keyword evidence="1" id="KW-0805">Transcription regulation</keyword>
<keyword evidence="6" id="KW-1185">Reference proteome</keyword>
<evidence type="ECO:0000313" key="5">
    <source>
        <dbReference type="EMBL" id="ENW92785.1"/>
    </source>
</evidence>
<dbReference type="Proteomes" id="UP000013261">
    <property type="component" value="Unassembled WGS sequence"/>
</dbReference>